<dbReference type="AlphaFoldDB" id="A0A8H6X9X0"/>
<feature type="region of interest" description="Disordered" evidence="1">
    <location>
        <begin position="1"/>
        <end position="21"/>
    </location>
</feature>
<gene>
    <name evidence="2" type="ORF">MSAN_02294100</name>
</gene>
<proteinExistence type="predicted"/>
<feature type="compositionally biased region" description="Low complexity" evidence="1">
    <location>
        <begin position="8"/>
        <end position="19"/>
    </location>
</feature>
<keyword evidence="3" id="KW-1185">Reference proteome</keyword>
<comment type="caution">
    <text evidence="2">The sequence shown here is derived from an EMBL/GenBank/DDBJ whole genome shotgun (WGS) entry which is preliminary data.</text>
</comment>
<organism evidence="2 3">
    <name type="scientific">Mycena sanguinolenta</name>
    <dbReference type="NCBI Taxonomy" id="230812"/>
    <lineage>
        <taxon>Eukaryota</taxon>
        <taxon>Fungi</taxon>
        <taxon>Dikarya</taxon>
        <taxon>Basidiomycota</taxon>
        <taxon>Agaricomycotina</taxon>
        <taxon>Agaricomycetes</taxon>
        <taxon>Agaricomycetidae</taxon>
        <taxon>Agaricales</taxon>
        <taxon>Marasmiineae</taxon>
        <taxon>Mycenaceae</taxon>
        <taxon>Mycena</taxon>
    </lineage>
</organism>
<dbReference type="EMBL" id="JACAZH010000036">
    <property type="protein sequence ID" value="KAF7336619.1"/>
    <property type="molecule type" value="Genomic_DNA"/>
</dbReference>
<protein>
    <submittedName>
        <fullName evidence="2">Uncharacterized protein</fullName>
    </submittedName>
</protein>
<evidence type="ECO:0000313" key="3">
    <source>
        <dbReference type="Proteomes" id="UP000623467"/>
    </source>
</evidence>
<evidence type="ECO:0000256" key="1">
    <source>
        <dbReference type="SAM" id="MobiDB-lite"/>
    </source>
</evidence>
<dbReference type="Proteomes" id="UP000623467">
    <property type="component" value="Unassembled WGS sequence"/>
</dbReference>
<evidence type="ECO:0000313" key="2">
    <source>
        <dbReference type="EMBL" id="KAF7336619.1"/>
    </source>
</evidence>
<sequence length="183" mass="20559">MPVPTKTSPLAPLDSSSSAFRPRRTRTLLRISSCSIARRAKEDTAPPSIHRRRDLRTILLIQDDTGQWASQGLADADILAPFSIPCCVVYYWRLGKCVLSSGTERIADLVRATPCLLAIYRVPLRPSSAAELKSETKTHCKSRPAFESTRHLHWFPSSRHRRTDFDTMAARWRWGGASISRVG</sequence>
<accession>A0A8H6X9X0</accession>
<reference evidence="2" key="1">
    <citation type="submission" date="2020-05" db="EMBL/GenBank/DDBJ databases">
        <title>Mycena genomes resolve the evolution of fungal bioluminescence.</title>
        <authorList>
            <person name="Tsai I.J."/>
        </authorList>
    </citation>
    <scope>NUCLEOTIDE SEQUENCE</scope>
    <source>
        <strain evidence="2">160909Yilan</strain>
    </source>
</reference>
<name>A0A8H6X9X0_9AGAR</name>